<reference evidence="1" key="1">
    <citation type="journal article" date="2019" name="bioRxiv">
        <title>The Genome of the Zebra Mussel, Dreissena polymorpha: A Resource for Invasive Species Research.</title>
        <authorList>
            <person name="McCartney M.A."/>
            <person name="Auch B."/>
            <person name="Kono T."/>
            <person name="Mallez S."/>
            <person name="Zhang Y."/>
            <person name="Obille A."/>
            <person name="Becker A."/>
            <person name="Abrahante J.E."/>
            <person name="Garbe J."/>
            <person name="Badalamenti J.P."/>
            <person name="Herman A."/>
            <person name="Mangelson H."/>
            <person name="Liachko I."/>
            <person name="Sullivan S."/>
            <person name="Sone E.D."/>
            <person name="Koren S."/>
            <person name="Silverstein K.A.T."/>
            <person name="Beckman K.B."/>
            <person name="Gohl D.M."/>
        </authorList>
    </citation>
    <scope>NUCLEOTIDE SEQUENCE</scope>
    <source>
        <strain evidence="1">Duluth1</strain>
        <tissue evidence="1">Whole animal</tissue>
    </source>
</reference>
<evidence type="ECO:0000313" key="1">
    <source>
        <dbReference type="EMBL" id="KAH3827830.1"/>
    </source>
</evidence>
<dbReference type="InterPro" id="IPR049630">
    <property type="entry name" value="DYDC-like_DD"/>
</dbReference>
<keyword evidence="2" id="KW-1185">Reference proteome</keyword>
<proteinExistence type="predicted"/>
<dbReference type="AlphaFoldDB" id="A0A9D4H3E7"/>
<sequence length="145" mass="16324">MTSGNDQTVDTAYAATLQQLMKDCLPPILVEIVERRPSDPIQYLATSLYQYRKRNDVVVKTSHVVNAEHAQGRTNGHTDGHTDGHTHERSHFTSFIHSDSNGVSEDPIYDHKNSSHANFTQDYIHIERVLAMTSLGDIFDDDDVT</sequence>
<gene>
    <name evidence="1" type="ORF">DPMN_129773</name>
</gene>
<dbReference type="CDD" id="cd22966">
    <property type="entry name" value="DD_DYDC-like"/>
    <property type="match status" value="1"/>
</dbReference>
<name>A0A9D4H3E7_DREPO</name>
<reference evidence="1" key="2">
    <citation type="submission" date="2020-11" db="EMBL/GenBank/DDBJ databases">
        <authorList>
            <person name="McCartney M.A."/>
            <person name="Auch B."/>
            <person name="Kono T."/>
            <person name="Mallez S."/>
            <person name="Becker A."/>
            <person name="Gohl D.M."/>
            <person name="Silverstein K.A.T."/>
            <person name="Koren S."/>
            <person name="Bechman K.B."/>
            <person name="Herman A."/>
            <person name="Abrahante J.E."/>
            <person name="Garbe J."/>
        </authorList>
    </citation>
    <scope>NUCLEOTIDE SEQUENCE</scope>
    <source>
        <strain evidence="1">Duluth1</strain>
        <tissue evidence="1">Whole animal</tissue>
    </source>
</reference>
<evidence type="ECO:0000313" key="2">
    <source>
        <dbReference type="Proteomes" id="UP000828390"/>
    </source>
</evidence>
<protein>
    <submittedName>
        <fullName evidence="1">Uncharacterized protein</fullName>
    </submittedName>
</protein>
<dbReference type="EMBL" id="JAIWYP010000005">
    <property type="protein sequence ID" value="KAH3827830.1"/>
    <property type="molecule type" value="Genomic_DNA"/>
</dbReference>
<accession>A0A9D4H3E7</accession>
<comment type="caution">
    <text evidence="1">The sequence shown here is derived from an EMBL/GenBank/DDBJ whole genome shotgun (WGS) entry which is preliminary data.</text>
</comment>
<dbReference type="OrthoDB" id="432281at2759"/>
<dbReference type="Proteomes" id="UP000828390">
    <property type="component" value="Unassembled WGS sequence"/>
</dbReference>
<organism evidence="1 2">
    <name type="scientific">Dreissena polymorpha</name>
    <name type="common">Zebra mussel</name>
    <name type="synonym">Mytilus polymorpha</name>
    <dbReference type="NCBI Taxonomy" id="45954"/>
    <lineage>
        <taxon>Eukaryota</taxon>
        <taxon>Metazoa</taxon>
        <taxon>Spiralia</taxon>
        <taxon>Lophotrochozoa</taxon>
        <taxon>Mollusca</taxon>
        <taxon>Bivalvia</taxon>
        <taxon>Autobranchia</taxon>
        <taxon>Heteroconchia</taxon>
        <taxon>Euheterodonta</taxon>
        <taxon>Imparidentia</taxon>
        <taxon>Neoheterodontei</taxon>
        <taxon>Myida</taxon>
        <taxon>Dreissenoidea</taxon>
        <taxon>Dreissenidae</taxon>
        <taxon>Dreissena</taxon>
    </lineage>
</organism>